<reference evidence="1" key="1">
    <citation type="journal article" date="2020" name="BMC Genomics">
        <title>Correction to: Identification and distribution of gene clusters required for synthesis of sphingolipid metabolism inhibitors in diverse species of the filamentous fungus Fusarium.</title>
        <authorList>
            <person name="Kim H.S."/>
            <person name="Lohmar J.M."/>
            <person name="Busman M."/>
            <person name="Brown D.W."/>
            <person name="Naumann T.A."/>
            <person name="Divon H.H."/>
            <person name="Lysoe E."/>
            <person name="Uhlig S."/>
            <person name="Proctor R.H."/>
        </authorList>
    </citation>
    <scope>NUCLEOTIDE SEQUENCE</scope>
    <source>
        <strain evidence="1">NRRL 20472</strain>
    </source>
</reference>
<evidence type="ECO:0000313" key="2">
    <source>
        <dbReference type="Proteomes" id="UP000622797"/>
    </source>
</evidence>
<dbReference type="OrthoDB" id="4763081at2759"/>
<proteinExistence type="predicted"/>
<reference evidence="1" key="2">
    <citation type="submission" date="2020-05" db="EMBL/GenBank/DDBJ databases">
        <authorList>
            <person name="Kim H.-S."/>
            <person name="Proctor R.H."/>
            <person name="Brown D.W."/>
        </authorList>
    </citation>
    <scope>NUCLEOTIDE SEQUENCE</scope>
    <source>
        <strain evidence="1">NRRL 20472</strain>
    </source>
</reference>
<evidence type="ECO:0000313" key="1">
    <source>
        <dbReference type="EMBL" id="KAF4970912.1"/>
    </source>
</evidence>
<dbReference type="Proteomes" id="UP000622797">
    <property type="component" value="Unassembled WGS sequence"/>
</dbReference>
<accession>A0A8H4U714</accession>
<gene>
    <name evidence="1" type="ORF">FSARC_2182</name>
</gene>
<protein>
    <submittedName>
        <fullName evidence="1">Uncharacterized protein</fullName>
    </submittedName>
</protein>
<dbReference type="EMBL" id="JABEXW010000107">
    <property type="protein sequence ID" value="KAF4970912.1"/>
    <property type="molecule type" value="Genomic_DNA"/>
</dbReference>
<sequence>MGPLIITPCIYDSLNASTQPLGSHSRSRRNIQLPPVLSSQPSHRSIISQRYQRHKLSDVGMHDMEDIPTISDLEYDDSDDYYNDSDDSDDSGITHIYLRSKCDLCFQFMDYKQSIAILGNSSSTHPVYCTKLFPFPDRRGTTRYQEDEVPLCRKSNCGPCFDSAEAVTMHSYCYRLFLQSHRQDNALNSAWVSSEWRYPWRPSPATHYELDLEDRSIISVSPSRAKALGMPKLASLPPTILQDIKASSIESPFWHYSAIRDLAERMSSAAVENSCKVHHLDTIEAWDRGESLVITKSASKSVVVRVTIDCRGIRKIERLRGWPQYRNWRSNSLAYVFIELAQAKKSRLGSARLDLEQGGFEWPRRWDTPTPPTGLSMFALPTGGFDLRLRTVDLRDTTGLTFFFIRGSIHGIHSHTASSPTAFATYERFPERIRSRLVWAYVPVPRNDRILSFGIRESGILIDIARATFSKPTVLIRTKLAGDIILGSRHRITNRDCIFDGTPDVLVYSAPDPMGEAAFGATAAKT</sequence>
<organism evidence="1 2">
    <name type="scientific">Fusarium sarcochroum</name>
    <dbReference type="NCBI Taxonomy" id="1208366"/>
    <lineage>
        <taxon>Eukaryota</taxon>
        <taxon>Fungi</taxon>
        <taxon>Dikarya</taxon>
        <taxon>Ascomycota</taxon>
        <taxon>Pezizomycotina</taxon>
        <taxon>Sordariomycetes</taxon>
        <taxon>Hypocreomycetidae</taxon>
        <taxon>Hypocreales</taxon>
        <taxon>Nectriaceae</taxon>
        <taxon>Fusarium</taxon>
        <taxon>Fusarium lateritium species complex</taxon>
    </lineage>
</organism>
<dbReference type="AlphaFoldDB" id="A0A8H4U714"/>
<name>A0A8H4U714_9HYPO</name>
<keyword evidence="2" id="KW-1185">Reference proteome</keyword>
<comment type="caution">
    <text evidence="1">The sequence shown here is derived from an EMBL/GenBank/DDBJ whole genome shotgun (WGS) entry which is preliminary data.</text>
</comment>